<protein>
    <submittedName>
        <fullName evidence="1">Uncharacterized protein</fullName>
    </submittedName>
</protein>
<dbReference type="AlphaFoldDB" id="A0A0F9JMT6"/>
<accession>A0A0F9JMT6</accession>
<proteinExistence type="predicted"/>
<gene>
    <name evidence="1" type="ORF">LCGC14_1433680</name>
</gene>
<dbReference type="EMBL" id="LAZR01009692">
    <property type="protein sequence ID" value="KKM71144.1"/>
    <property type="molecule type" value="Genomic_DNA"/>
</dbReference>
<feature type="non-terminal residue" evidence="1">
    <location>
        <position position="1"/>
    </location>
</feature>
<evidence type="ECO:0000313" key="1">
    <source>
        <dbReference type="EMBL" id="KKM71144.1"/>
    </source>
</evidence>
<name>A0A0F9JMT6_9ZZZZ</name>
<comment type="caution">
    <text evidence="1">The sequence shown here is derived from an EMBL/GenBank/DDBJ whole genome shotgun (WGS) entry which is preliminary data.</text>
</comment>
<organism evidence="1">
    <name type="scientific">marine sediment metagenome</name>
    <dbReference type="NCBI Taxonomy" id="412755"/>
    <lineage>
        <taxon>unclassified sequences</taxon>
        <taxon>metagenomes</taxon>
        <taxon>ecological metagenomes</taxon>
    </lineage>
</organism>
<reference evidence="1" key="1">
    <citation type="journal article" date="2015" name="Nature">
        <title>Complex archaea that bridge the gap between prokaryotes and eukaryotes.</title>
        <authorList>
            <person name="Spang A."/>
            <person name="Saw J.H."/>
            <person name="Jorgensen S.L."/>
            <person name="Zaremba-Niedzwiedzka K."/>
            <person name="Martijn J."/>
            <person name="Lind A.E."/>
            <person name="van Eijk R."/>
            <person name="Schleper C."/>
            <person name="Guy L."/>
            <person name="Ettema T.J."/>
        </authorList>
    </citation>
    <scope>NUCLEOTIDE SEQUENCE</scope>
</reference>
<sequence length="54" mass="5894">LLGLLREVHRFWTGSVWHCRYCKHVAGSDADSVCTNETCSVARELSKAGAGEGE</sequence>